<dbReference type="EMBL" id="ACIJ02000023">
    <property type="protein sequence ID" value="EEX70853.1"/>
    <property type="molecule type" value="Genomic_DNA"/>
</dbReference>
<protein>
    <submittedName>
        <fullName evidence="1">Uncharacterized protein</fullName>
    </submittedName>
</protein>
<evidence type="ECO:0000313" key="1">
    <source>
        <dbReference type="EMBL" id="EEX70853.1"/>
    </source>
</evidence>
<organism evidence="1 2">
    <name type="scientific">Alloprevotella tannerae ATCC 51259</name>
    <dbReference type="NCBI Taxonomy" id="626522"/>
    <lineage>
        <taxon>Bacteria</taxon>
        <taxon>Pseudomonadati</taxon>
        <taxon>Bacteroidota</taxon>
        <taxon>Bacteroidia</taxon>
        <taxon>Bacteroidales</taxon>
        <taxon>Prevotellaceae</taxon>
        <taxon>Alloprevotella</taxon>
    </lineage>
</organism>
<reference evidence="1" key="1">
    <citation type="submission" date="2009-09" db="EMBL/GenBank/DDBJ databases">
        <authorList>
            <person name="Weinstock G."/>
            <person name="Sodergren E."/>
            <person name="Clifton S."/>
            <person name="Fulton L."/>
            <person name="Fulton B."/>
            <person name="Courtney L."/>
            <person name="Fronick C."/>
            <person name="Harrison M."/>
            <person name="Strong C."/>
            <person name="Farmer C."/>
            <person name="Delahaunty K."/>
            <person name="Markovic C."/>
            <person name="Hall O."/>
            <person name="Minx P."/>
            <person name="Tomlinson C."/>
            <person name="Mitreva M."/>
            <person name="Nelson J."/>
            <person name="Hou S."/>
            <person name="Wollam A."/>
            <person name="Pepin K.H."/>
            <person name="Johnson M."/>
            <person name="Bhonagiri V."/>
            <person name="Nash W.E."/>
            <person name="Warren W."/>
            <person name="Chinwalla A."/>
            <person name="Mardis E.R."/>
            <person name="Wilson R.K."/>
        </authorList>
    </citation>
    <scope>NUCLEOTIDE SEQUENCE [LARGE SCALE GENOMIC DNA]</scope>
    <source>
        <strain evidence="1">ATCC 51259</strain>
    </source>
</reference>
<dbReference type="HOGENOM" id="CLU_3314924_0_0_10"/>
<accession>C9LIN6</accession>
<dbReference type="AlphaFoldDB" id="C9LIN6"/>
<proteinExistence type="predicted"/>
<name>C9LIN6_9BACT</name>
<sequence>MNAHELTQKSTHPAPFFCLPAAVFDGNLLTLQANNILYV</sequence>
<gene>
    <name evidence="1" type="ORF">GCWU000325_02095</name>
</gene>
<evidence type="ECO:0000313" key="2">
    <source>
        <dbReference type="Proteomes" id="UP000003460"/>
    </source>
</evidence>
<comment type="caution">
    <text evidence="1">The sequence shown here is derived from an EMBL/GenBank/DDBJ whole genome shotgun (WGS) entry which is preliminary data.</text>
</comment>
<dbReference type="Proteomes" id="UP000003460">
    <property type="component" value="Unassembled WGS sequence"/>
</dbReference>
<keyword evidence="2" id="KW-1185">Reference proteome</keyword>